<name>A0ABT3WBI0_9PROT</name>
<evidence type="ECO:0000313" key="2">
    <source>
        <dbReference type="EMBL" id="MCX5614968.1"/>
    </source>
</evidence>
<feature type="region of interest" description="Disordered" evidence="1">
    <location>
        <begin position="121"/>
        <end position="165"/>
    </location>
</feature>
<comment type="caution">
    <text evidence="2">The sequence shown here is derived from an EMBL/GenBank/DDBJ whole genome shotgun (WGS) entry which is preliminary data.</text>
</comment>
<evidence type="ECO:0000256" key="1">
    <source>
        <dbReference type="SAM" id="MobiDB-lite"/>
    </source>
</evidence>
<sequence>MRDCSTILRAVHQAVVQLPALSWRAACCSAVGLVLLGGQKSGGWGMLFAPSAFAVPSAQASHVRSARVSHGANKRLPKHQSSTTAPSALSDGQNGGEVLGQMHIKPGDPLLEELPSGWGVHVLGVGHPQGGKSPKESATPKEKKTAARPSGKLTPVVGSSSKSEAGHAAVGGAGLAVAAGDASSASQKEGHIPAATVPSRNRILIPVPGQMGIAAYQSGDRLIILVDGRHPMDVSALHGDGMFAQLAVTPLPDMTLIALPVPDTRALYLSQQSNGWVLGDQPPPVVDYTDRREISPTLREDGLYFPMRKPGRVFSVVDPVSNTPLLVGTTVLDDGGMLSLRRGRDYDVWPSLEGIVIAQHDPPQVTMKVVAKGDLLQRADGQPLADMDRAIYASDVDLNWLGLKNLTVEQARERYRRALVAAADSTPGQRFKRRFEAAQAALGVGAFPDARAIMDVALEDDPEEAFRPDVRFFLAATDLLTGQMKGASQLMQQWPEQAMRATKLWQGLYEAMAGGKDDEAARLLARDMPRLMNYPEPLRATLLPLAAEEIARHGGPAEWHALDHLPEGSVYRFAQAVRALRSGREDEAIHLLEDLSVDKDPVVAEKAMEEGVALSLRDGHITPEKAARQYASLLPDARLAGRDGVVNMLRAGANIRAKKWEDALQALSQVEGTPLQQEPARVQALLGKALTGLVEDLPKSSSGGQAAQNEAGLVRGAALMRAYLPDLMASDQKGDLLLSYGQLLGRLGLADKAGEAMTTAIPMMTDPQRRAAGGDALAENEIQRGLFDDASATLGRTAPTPMPPQEAMVRNRIMARMMAASGKPEVALYLLSADQSPQAADMRARIHEGREEWSPAVADLRNMVEQLLPEQGALSVSQQLLALRLASDASRAGDVGALNWIKSRVGERPFEGDAGRMFHLLVSPEEDE</sequence>
<dbReference type="EMBL" id="JANIDW010000003">
    <property type="protein sequence ID" value="MCX5614968.1"/>
    <property type="molecule type" value="Genomic_DNA"/>
</dbReference>
<proteinExistence type="predicted"/>
<gene>
    <name evidence="2" type="ORF">NQF64_06905</name>
</gene>
<evidence type="ECO:0008006" key="4">
    <source>
        <dbReference type="Google" id="ProtNLM"/>
    </source>
</evidence>
<feature type="compositionally biased region" description="Basic and acidic residues" evidence="1">
    <location>
        <begin position="133"/>
        <end position="145"/>
    </location>
</feature>
<feature type="compositionally biased region" description="Basic residues" evidence="1">
    <location>
        <begin position="67"/>
        <end position="78"/>
    </location>
</feature>
<feature type="region of interest" description="Disordered" evidence="1">
    <location>
        <begin position="67"/>
        <end position="101"/>
    </location>
</feature>
<reference evidence="2 3" key="1">
    <citation type="submission" date="2022-07" db="EMBL/GenBank/DDBJ databases">
        <title>Bombella genomes.</title>
        <authorList>
            <person name="Harer L."/>
            <person name="Styblova S."/>
            <person name="Ehrmann M."/>
        </authorList>
    </citation>
    <scope>NUCLEOTIDE SEQUENCE [LARGE SCALE GENOMIC DNA]</scope>
    <source>
        <strain evidence="2 3">TMW 2.2558</strain>
    </source>
</reference>
<feature type="compositionally biased region" description="Polar residues" evidence="1">
    <location>
        <begin position="79"/>
        <end position="92"/>
    </location>
</feature>
<dbReference type="Proteomes" id="UP001165648">
    <property type="component" value="Unassembled WGS sequence"/>
</dbReference>
<keyword evidence="3" id="KW-1185">Reference proteome</keyword>
<accession>A0ABT3WBI0</accession>
<organism evidence="2 3">
    <name type="scientific">Bombella saccharophila</name>
    <dbReference type="NCBI Taxonomy" id="2967338"/>
    <lineage>
        <taxon>Bacteria</taxon>
        <taxon>Pseudomonadati</taxon>
        <taxon>Pseudomonadota</taxon>
        <taxon>Alphaproteobacteria</taxon>
        <taxon>Acetobacterales</taxon>
        <taxon>Acetobacteraceae</taxon>
        <taxon>Bombella</taxon>
    </lineage>
</organism>
<protein>
    <recommendedName>
        <fullName evidence="4">Tetratricopeptide repeat protein</fullName>
    </recommendedName>
</protein>
<dbReference type="RefSeq" id="WP_266106907.1">
    <property type="nucleotide sequence ID" value="NZ_JANIDW010000003.1"/>
</dbReference>
<dbReference type="Gene3D" id="1.25.40.10">
    <property type="entry name" value="Tetratricopeptide repeat domain"/>
    <property type="match status" value="1"/>
</dbReference>
<evidence type="ECO:0000313" key="3">
    <source>
        <dbReference type="Proteomes" id="UP001165648"/>
    </source>
</evidence>
<dbReference type="InterPro" id="IPR011990">
    <property type="entry name" value="TPR-like_helical_dom_sf"/>
</dbReference>